<dbReference type="OrthoDB" id="26569at2759"/>
<name>A0A9P8PNU1_9ASCO</name>
<protein>
    <recommendedName>
        <fullName evidence="2 7">Chitin synthase</fullName>
        <ecNumber evidence="2 7">2.4.1.16</ecNumber>
    </recommendedName>
</protein>
<evidence type="ECO:0000256" key="7">
    <source>
        <dbReference type="RuleBase" id="RU366040"/>
    </source>
</evidence>
<accession>A0A9P8PNU1</accession>
<evidence type="ECO:0000256" key="4">
    <source>
        <dbReference type="ARBA" id="ARBA00022692"/>
    </source>
</evidence>
<dbReference type="Proteomes" id="UP000769528">
    <property type="component" value="Unassembled WGS sequence"/>
</dbReference>
<gene>
    <name evidence="10" type="ORF">WICMUC_002968</name>
</gene>
<comment type="subcellular location">
    <subcellularLocation>
        <location evidence="7">Cell membrane</location>
        <topology evidence="7">Multi-pass membrane protein</topology>
    </subcellularLocation>
    <subcellularLocation>
        <location evidence="1">Membrane</location>
        <topology evidence="1">Multi-pass membrane protein</topology>
    </subcellularLocation>
</comment>
<dbReference type="GO" id="GO:0071555">
    <property type="term" value="P:cell wall organization"/>
    <property type="evidence" value="ECO:0007669"/>
    <property type="project" value="UniProtKB-KW"/>
</dbReference>
<dbReference type="GO" id="GO:0005886">
    <property type="term" value="C:plasma membrane"/>
    <property type="evidence" value="ECO:0007669"/>
    <property type="project" value="UniProtKB-SubCell"/>
</dbReference>
<keyword evidence="7" id="KW-0808">Transferase</keyword>
<keyword evidence="7" id="KW-1003">Cell membrane</keyword>
<feature type="transmembrane region" description="Helical" evidence="7">
    <location>
        <begin position="703"/>
        <end position="722"/>
    </location>
</feature>
<comment type="catalytic activity">
    <reaction evidence="7">
        <text>[(1-&gt;4)-N-acetyl-beta-D-glucosaminyl](n) + UDP-N-acetyl-alpha-D-glucosamine = [(1-&gt;4)-N-acetyl-beta-D-glucosaminyl](n+1) + UDP + H(+)</text>
        <dbReference type="Rhea" id="RHEA:16637"/>
        <dbReference type="Rhea" id="RHEA-COMP:9593"/>
        <dbReference type="Rhea" id="RHEA-COMP:9595"/>
        <dbReference type="ChEBI" id="CHEBI:15378"/>
        <dbReference type="ChEBI" id="CHEBI:17029"/>
        <dbReference type="ChEBI" id="CHEBI:57705"/>
        <dbReference type="ChEBI" id="CHEBI:58223"/>
        <dbReference type="EC" id="2.4.1.16"/>
    </reaction>
</comment>
<dbReference type="InterPro" id="IPR004835">
    <property type="entry name" value="Chitin_synth"/>
</dbReference>
<dbReference type="GO" id="GO:0030428">
    <property type="term" value="C:cell septum"/>
    <property type="evidence" value="ECO:0007669"/>
    <property type="project" value="TreeGrafter"/>
</dbReference>
<comment type="similarity">
    <text evidence="7">Belongs to the chitin synthase family.</text>
</comment>
<evidence type="ECO:0000256" key="6">
    <source>
        <dbReference type="ARBA" id="ARBA00023136"/>
    </source>
</evidence>
<evidence type="ECO:0000313" key="10">
    <source>
        <dbReference type="EMBL" id="KAH3674895.1"/>
    </source>
</evidence>
<dbReference type="EMBL" id="JAEUBF010000791">
    <property type="protein sequence ID" value="KAH3674895.1"/>
    <property type="molecule type" value="Genomic_DNA"/>
</dbReference>
<evidence type="ECO:0000313" key="11">
    <source>
        <dbReference type="Proteomes" id="UP000769528"/>
    </source>
</evidence>
<keyword evidence="6 7" id="KW-0472">Membrane</keyword>
<reference evidence="10" key="1">
    <citation type="journal article" date="2021" name="Open Biol.">
        <title>Shared evolutionary footprints suggest mitochondrial oxidative damage underlies multiple complex I losses in fungi.</title>
        <authorList>
            <person name="Schikora-Tamarit M.A."/>
            <person name="Marcet-Houben M."/>
            <person name="Nosek J."/>
            <person name="Gabaldon T."/>
        </authorList>
    </citation>
    <scope>NUCLEOTIDE SEQUENCE</scope>
    <source>
        <strain evidence="10">CBS6341</strain>
    </source>
</reference>
<feature type="transmembrane region" description="Helical" evidence="7">
    <location>
        <begin position="909"/>
        <end position="929"/>
    </location>
</feature>
<feature type="transmembrane region" description="Helical" evidence="7">
    <location>
        <begin position="770"/>
        <end position="793"/>
    </location>
</feature>
<keyword evidence="5 7" id="KW-1133">Transmembrane helix</keyword>
<dbReference type="EC" id="2.4.1.16" evidence="2 7"/>
<evidence type="ECO:0000256" key="5">
    <source>
        <dbReference type="ARBA" id="ARBA00022989"/>
    </source>
</evidence>
<keyword evidence="7" id="KW-0961">Cell wall biogenesis/degradation</keyword>
<evidence type="ECO:0000259" key="9">
    <source>
        <dbReference type="Pfam" id="PF08407"/>
    </source>
</evidence>
<keyword evidence="3 7" id="KW-0328">Glycosyltransferase</keyword>
<keyword evidence="4 7" id="KW-0812">Transmembrane</keyword>
<reference evidence="10" key="2">
    <citation type="submission" date="2021-01" db="EMBL/GenBank/DDBJ databases">
        <authorList>
            <person name="Schikora-Tamarit M.A."/>
        </authorList>
    </citation>
    <scope>NUCLEOTIDE SEQUENCE</scope>
    <source>
        <strain evidence="10">CBS6341</strain>
    </source>
</reference>
<dbReference type="GO" id="GO:0004100">
    <property type="term" value="F:chitin synthase activity"/>
    <property type="evidence" value="ECO:0007669"/>
    <property type="project" value="UniProtKB-UniRule"/>
</dbReference>
<dbReference type="CDD" id="cd04190">
    <property type="entry name" value="Chitin_synth_C"/>
    <property type="match status" value="1"/>
</dbReference>
<comment type="function">
    <text evidence="7">Polymerizes chitin, a structural polymer of the cell wall and septum, by transferring the sugar moiety of UDP-GlcNAc to the non-reducing end of the growing chitin polymer.</text>
</comment>
<keyword evidence="11" id="KW-1185">Reference proteome</keyword>
<feature type="transmembrane region" description="Helical" evidence="7">
    <location>
        <begin position="734"/>
        <end position="758"/>
    </location>
</feature>
<dbReference type="SUPFAM" id="SSF53448">
    <property type="entry name" value="Nucleotide-diphospho-sugar transferases"/>
    <property type="match status" value="1"/>
</dbReference>
<feature type="compositionally biased region" description="Low complexity" evidence="8">
    <location>
        <begin position="133"/>
        <end position="147"/>
    </location>
</feature>
<evidence type="ECO:0000256" key="3">
    <source>
        <dbReference type="ARBA" id="ARBA00022676"/>
    </source>
</evidence>
<dbReference type="AlphaFoldDB" id="A0A9P8PNU1"/>
<dbReference type="PANTHER" id="PTHR22914">
    <property type="entry name" value="CHITIN SYNTHASE"/>
    <property type="match status" value="1"/>
</dbReference>
<dbReference type="InterPro" id="IPR013616">
    <property type="entry name" value="Chitin_synth_N"/>
</dbReference>
<feature type="transmembrane region" description="Helical" evidence="7">
    <location>
        <begin position="662"/>
        <end position="683"/>
    </location>
</feature>
<feature type="compositionally biased region" description="Polar residues" evidence="8">
    <location>
        <begin position="10"/>
        <end position="38"/>
    </location>
</feature>
<feature type="region of interest" description="Disordered" evidence="8">
    <location>
        <begin position="1"/>
        <end position="154"/>
    </location>
</feature>
<feature type="domain" description="Chitin synthase N-terminal" evidence="9">
    <location>
        <begin position="247"/>
        <end position="310"/>
    </location>
</feature>
<evidence type="ECO:0000256" key="1">
    <source>
        <dbReference type="ARBA" id="ARBA00004141"/>
    </source>
</evidence>
<evidence type="ECO:0000256" key="2">
    <source>
        <dbReference type="ARBA" id="ARBA00012543"/>
    </source>
</evidence>
<proteinExistence type="inferred from homology"/>
<dbReference type="InterPro" id="IPR029044">
    <property type="entry name" value="Nucleotide-diphossugar_trans"/>
</dbReference>
<feature type="compositionally biased region" description="Polar residues" evidence="8">
    <location>
        <begin position="69"/>
        <end position="96"/>
    </location>
</feature>
<feature type="transmembrane region" description="Helical" evidence="7">
    <location>
        <begin position="941"/>
        <end position="963"/>
    </location>
</feature>
<evidence type="ECO:0000256" key="8">
    <source>
        <dbReference type="SAM" id="MobiDB-lite"/>
    </source>
</evidence>
<dbReference type="Pfam" id="PF08407">
    <property type="entry name" value="Chitin_synth_1N"/>
    <property type="match status" value="1"/>
</dbReference>
<dbReference type="PANTHER" id="PTHR22914:SF38">
    <property type="entry name" value="CHITIN SYNTHASE 2"/>
    <property type="match status" value="1"/>
</dbReference>
<dbReference type="GO" id="GO:0006031">
    <property type="term" value="P:chitin biosynthetic process"/>
    <property type="evidence" value="ECO:0007669"/>
    <property type="project" value="UniProtKB-UniRule"/>
</dbReference>
<comment type="caution">
    <text evidence="10">The sequence shown here is derived from an EMBL/GenBank/DDBJ whole genome shotgun (WGS) entry which is preliminary data.</text>
</comment>
<feature type="compositionally biased region" description="Low complexity" evidence="8">
    <location>
        <begin position="41"/>
        <end position="59"/>
    </location>
</feature>
<dbReference type="Pfam" id="PF01644">
    <property type="entry name" value="Chitin_synth_1"/>
    <property type="match status" value="1"/>
</dbReference>
<organism evidence="10 11">
    <name type="scientific">Wickerhamomyces mucosus</name>
    <dbReference type="NCBI Taxonomy" id="1378264"/>
    <lineage>
        <taxon>Eukaryota</taxon>
        <taxon>Fungi</taxon>
        <taxon>Dikarya</taxon>
        <taxon>Ascomycota</taxon>
        <taxon>Saccharomycotina</taxon>
        <taxon>Saccharomycetes</taxon>
        <taxon>Phaffomycetales</taxon>
        <taxon>Wickerhamomycetaceae</taxon>
        <taxon>Wickerhamomyces</taxon>
    </lineage>
</organism>
<sequence length="993" mass="112341">MSSPFDDDYNGQSPSRPQPALTNQSPRRFQNSYISDTHFNAFPAPSESSSAASKYSPNAFGRRAPIEDNYQSPYSSPTKLTLNDSPYLQKQDQPSSARKKFTELESPKRNKAAVVIIDDSDDEDFPYGSEVQRSPTRGSNSTSSSSRILPPPKPIFSASTYAAANKTELESDLEQGRAARISSTGSTIYSHDEEKFNEKLYPSTSNLSGDTYDYDIYTKENYSDEEETFEVPEHGQIRRHKSMIKKKEFVPENGNLILENPVPSKLASFLPKNDEDEFLFMRYSACTSEPDDFGKNGFTLRASKLNREIELCVCITMYNESEIDFTRSMHAVMKNVAHLCSRNKSKIWGKDGWKKVQVVIVSDGRAKINRNTLDVLAAMGVYQDDIAKSFVNSKPVKAHLFEYTTQVSLDPDLKFKSAEKGIVPVQVLFCLKEQNQKKINSHRWLFNAFCPVLDPNVVVLLDVGTKPNTTALYHLWKAFDRDSNIAGAAGEIKALKGKGWNKLLNPLVASQNFEYKMSNILDKPLESVFGYISVLPGALSAYRYKALLNHEDGTGPLNSYFKGEAINTGPNRDVFSANMYLAEDRVLCWELVAKKGSKWLLKYVKDAKGETDLPETVPEFISQRRRWLNGAFFAAIYSQLHFRQIWGTNHSFGRKVFLHVEFIYQFVQLLFSWFSIGNFYLTFYFLAGSLSSTTVFGRTGGNMLFTVFNYIEIATICAMFIISMGNRPQGAQHLFIISMALLSLCSTFAMVCGLYFAFKTLTSDSASHSAFINIVVSLLSTYGLYIFTSVLYLDPWHVLTCSMQYFLLLPSYTYTLQIFAFCNTHDVSWGTKGDNNPTKSLGTAIIKKDSSGHDIVEVDIPAEQTDIDSAYKTTLDNISIQRVKNKNPEKPQKVEIPGEDYYRDIRTRVVLFWLITNLILIMSMTQVYQPSQTASNKYLAFILWSVACLSLFRCIGSVSYLFMKYLRILIESKNKLEDGGVNFSIKNIFRKEE</sequence>